<gene>
    <name evidence="1" type="ORF">IF1G_07627</name>
</gene>
<name>A0A545UWQ1_9HYPO</name>
<evidence type="ECO:0000313" key="1">
    <source>
        <dbReference type="EMBL" id="TQV93895.1"/>
    </source>
</evidence>
<sequence>MDTAVQCWSVDIRSSAVRVLSMQLRPVGHPSMVIQPHDDITNGNLVTAGTDPCDNMASAYAEPCTSYPRGSLHQISRAWRNIIRHLSRPVVEHRRLTRSPVDCFRLYGPLRIEQFPNRRAVLSPASQRKKLPYHKYTADWRLLQAFDTFAQRAAVNVRTRTSNVLRKDGCTNIIEDK</sequence>
<dbReference type="Proteomes" id="UP000315783">
    <property type="component" value="Unassembled WGS sequence"/>
</dbReference>
<protein>
    <submittedName>
        <fullName evidence="1">Uncharacterized protein</fullName>
    </submittedName>
</protein>
<comment type="caution">
    <text evidence="1">The sequence shown here is derived from an EMBL/GenBank/DDBJ whole genome shotgun (WGS) entry which is preliminary data.</text>
</comment>
<reference evidence="1 2" key="1">
    <citation type="journal article" date="2019" name="Appl. Microbiol. Biotechnol.">
        <title>Genome sequence of Isaria javanica and comparative genome analysis insights into family S53 peptidase evolution in fungal entomopathogens.</title>
        <authorList>
            <person name="Lin R."/>
            <person name="Zhang X."/>
            <person name="Xin B."/>
            <person name="Zou M."/>
            <person name="Gao Y."/>
            <person name="Qin F."/>
            <person name="Hu Q."/>
            <person name="Xie B."/>
            <person name="Cheng X."/>
        </authorList>
    </citation>
    <scope>NUCLEOTIDE SEQUENCE [LARGE SCALE GENOMIC DNA]</scope>
    <source>
        <strain evidence="1 2">IJ1G</strain>
    </source>
</reference>
<evidence type="ECO:0000313" key="2">
    <source>
        <dbReference type="Proteomes" id="UP000315783"/>
    </source>
</evidence>
<accession>A0A545UWQ1</accession>
<proteinExistence type="predicted"/>
<dbReference type="EMBL" id="SPUK01000011">
    <property type="protein sequence ID" value="TQV93895.1"/>
    <property type="molecule type" value="Genomic_DNA"/>
</dbReference>
<keyword evidence="2" id="KW-1185">Reference proteome</keyword>
<dbReference type="AlphaFoldDB" id="A0A545UWQ1"/>
<organism evidence="1 2">
    <name type="scientific">Cordyceps javanica</name>
    <dbReference type="NCBI Taxonomy" id="43265"/>
    <lineage>
        <taxon>Eukaryota</taxon>
        <taxon>Fungi</taxon>
        <taxon>Dikarya</taxon>
        <taxon>Ascomycota</taxon>
        <taxon>Pezizomycotina</taxon>
        <taxon>Sordariomycetes</taxon>
        <taxon>Hypocreomycetidae</taxon>
        <taxon>Hypocreales</taxon>
        <taxon>Cordycipitaceae</taxon>
        <taxon>Cordyceps</taxon>
    </lineage>
</organism>